<dbReference type="AlphaFoldDB" id="A0AA86VDQ3"/>
<organism evidence="1 2">
    <name type="scientific">Sphenostylis stenocarpa</name>
    <dbReference type="NCBI Taxonomy" id="92480"/>
    <lineage>
        <taxon>Eukaryota</taxon>
        <taxon>Viridiplantae</taxon>
        <taxon>Streptophyta</taxon>
        <taxon>Embryophyta</taxon>
        <taxon>Tracheophyta</taxon>
        <taxon>Spermatophyta</taxon>
        <taxon>Magnoliopsida</taxon>
        <taxon>eudicotyledons</taxon>
        <taxon>Gunneridae</taxon>
        <taxon>Pentapetalae</taxon>
        <taxon>rosids</taxon>
        <taxon>fabids</taxon>
        <taxon>Fabales</taxon>
        <taxon>Fabaceae</taxon>
        <taxon>Papilionoideae</taxon>
        <taxon>50 kb inversion clade</taxon>
        <taxon>NPAAA clade</taxon>
        <taxon>indigoferoid/millettioid clade</taxon>
        <taxon>Phaseoleae</taxon>
        <taxon>Sphenostylis</taxon>
    </lineage>
</organism>
<reference evidence="1" key="1">
    <citation type="submission" date="2023-10" db="EMBL/GenBank/DDBJ databases">
        <authorList>
            <person name="Domelevo Entfellner J.-B."/>
        </authorList>
    </citation>
    <scope>NUCLEOTIDE SEQUENCE</scope>
</reference>
<protein>
    <submittedName>
        <fullName evidence="1">Uncharacterized protein</fullName>
    </submittedName>
</protein>
<evidence type="ECO:0000313" key="2">
    <source>
        <dbReference type="Proteomes" id="UP001189624"/>
    </source>
</evidence>
<dbReference type="EMBL" id="OY731400">
    <property type="protein sequence ID" value="CAJ1935586.1"/>
    <property type="molecule type" value="Genomic_DNA"/>
</dbReference>
<dbReference type="Gramene" id="rna-AYBTSS11_LOCUS6988">
    <property type="protein sequence ID" value="CAJ1935586.1"/>
    <property type="gene ID" value="gene-AYBTSS11_LOCUS6988"/>
</dbReference>
<evidence type="ECO:0000313" key="1">
    <source>
        <dbReference type="EMBL" id="CAJ1935586.1"/>
    </source>
</evidence>
<proteinExistence type="predicted"/>
<keyword evidence="2" id="KW-1185">Reference proteome</keyword>
<accession>A0AA86VDQ3</accession>
<sequence>MAIFHREDGNYCRVYWEVRKVLSTLKVKNQHIIPHIHGDGCFASPTFVQTRCLSLRGNACSQLHRHDNESL</sequence>
<gene>
    <name evidence="1" type="ORF">AYBTSS11_LOCUS6988</name>
</gene>
<name>A0AA86VDQ3_9FABA</name>
<dbReference type="Proteomes" id="UP001189624">
    <property type="component" value="Chromosome 3"/>
</dbReference>